<dbReference type="GO" id="GO:0004029">
    <property type="term" value="F:aldehyde dehydrogenase (NAD+) activity"/>
    <property type="evidence" value="ECO:0007669"/>
    <property type="project" value="UniProtKB-EC"/>
</dbReference>
<evidence type="ECO:0000256" key="3">
    <source>
        <dbReference type="ARBA" id="ARBA00024226"/>
    </source>
</evidence>
<dbReference type="InterPro" id="IPR015590">
    <property type="entry name" value="Aldehyde_DH_dom"/>
</dbReference>
<gene>
    <name evidence="8" type="ORF">SPI_06121</name>
</gene>
<keyword evidence="9" id="KW-1185">Reference proteome</keyword>
<reference evidence="8 9" key="1">
    <citation type="journal article" date="2016" name="Genome Biol. Evol.">
        <title>Divergent and convergent evolution of fungal pathogenicity.</title>
        <authorList>
            <person name="Shang Y."/>
            <person name="Xiao G."/>
            <person name="Zheng P."/>
            <person name="Cen K."/>
            <person name="Zhan S."/>
            <person name="Wang C."/>
        </authorList>
    </citation>
    <scope>NUCLEOTIDE SEQUENCE [LARGE SCALE GENOMIC DNA]</scope>
    <source>
        <strain evidence="8 9">RCEF 264</strain>
    </source>
</reference>
<protein>
    <recommendedName>
        <fullName evidence="3">aldehyde dehydrogenase (NAD(+))</fullName>
        <ecNumber evidence="3">1.2.1.3</ecNumber>
    </recommendedName>
</protein>
<dbReference type="AlphaFoldDB" id="A0A167RTE2"/>
<dbReference type="EC" id="1.2.1.3" evidence="3"/>
<dbReference type="Proteomes" id="UP000076874">
    <property type="component" value="Unassembled WGS sequence"/>
</dbReference>
<feature type="active site" evidence="5">
    <location>
        <position position="211"/>
    </location>
</feature>
<organism evidence="8 9">
    <name type="scientific">Niveomyces insectorum RCEF 264</name>
    <dbReference type="NCBI Taxonomy" id="1081102"/>
    <lineage>
        <taxon>Eukaryota</taxon>
        <taxon>Fungi</taxon>
        <taxon>Dikarya</taxon>
        <taxon>Ascomycota</taxon>
        <taxon>Pezizomycotina</taxon>
        <taxon>Sordariomycetes</taxon>
        <taxon>Hypocreomycetidae</taxon>
        <taxon>Hypocreales</taxon>
        <taxon>Cordycipitaceae</taxon>
        <taxon>Niveomyces</taxon>
    </lineage>
</organism>
<name>A0A167RTE2_9HYPO</name>
<keyword evidence="2 6" id="KW-0560">Oxidoreductase</keyword>
<evidence type="ECO:0000256" key="2">
    <source>
        <dbReference type="ARBA" id="ARBA00023002"/>
    </source>
</evidence>
<evidence type="ECO:0000256" key="1">
    <source>
        <dbReference type="ARBA" id="ARBA00009986"/>
    </source>
</evidence>
<evidence type="ECO:0000313" key="9">
    <source>
        <dbReference type="Proteomes" id="UP000076874"/>
    </source>
</evidence>
<evidence type="ECO:0000256" key="4">
    <source>
        <dbReference type="ARBA" id="ARBA00049194"/>
    </source>
</evidence>
<dbReference type="InterPro" id="IPR029510">
    <property type="entry name" value="Ald_DH_CS_GLU"/>
</dbReference>
<sequence>MSPNPASIETKLFIGGEFVPGKAGQTFSVINPTTEEKVADVHEALVEDVDAAVAAAQKAFPVWSRLSVTERIAALLKLADLIERDRDEIARLEAVSMGFPVAEYLPCIVASASGIRHDVGLAHDVHGETSLNTPGYLNFTLRQPFGLAALAHEAGFPPGVINVLSGFGPTAGHALSSHMDVRKISFTGSTRAGKLIMEAASKSNMKRVCVEMGGKNPAVVFDDADLEPTINSVVASLHFNSGQICVSNSRVYVQRGIFNEFLERFKQKFTDVQSGDPLDPKTHFGPQVDRAQFDSILSFVNEAKADGAELVAGGERATEKGFFIKPTVFARVPPSTRLLTTEIFGPVVAVQSFATEEEVIAECNDTNYGLHAAVFTRDISRAHRMVQAFEAGMVTVNCSSETGPYDLPFGGWKMSGTGRENGKMGLESYYEIKSVTLKL</sequence>
<dbReference type="FunFam" id="3.40.309.10:FF:000012">
    <property type="entry name" value="Betaine aldehyde dehydrogenase"/>
    <property type="match status" value="1"/>
</dbReference>
<dbReference type="PANTHER" id="PTHR11699">
    <property type="entry name" value="ALDEHYDE DEHYDROGENASE-RELATED"/>
    <property type="match status" value="1"/>
</dbReference>
<evidence type="ECO:0000313" key="8">
    <source>
        <dbReference type="EMBL" id="OAA58919.1"/>
    </source>
</evidence>
<evidence type="ECO:0000259" key="7">
    <source>
        <dbReference type="Pfam" id="PF00171"/>
    </source>
</evidence>
<dbReference type="OrthoDB" id="310895at2759"/>
<proteinExistence type="inferred from homology"/>
<dbReference type="SUPFAM" id="SSF53720">
    <property type="entry name" value="ALDH-like"/>
    <property type="match status" value="1"/>
</dbReference>
<comment type="similarity">
    <text evidence="1 6">Belongs to the aldehyde dehydrogenase family.</text>
</comment>
<dbReference type="EMBL" id="AZHD01000011">
    <property type="protein sequence ID" value="OAA58919.1"/>
    <property type="molecule type" value="Genomic_DNA"/>
</dbReference>
<evidence type="ECO:0000256" key="6">
    <source>
        <dbReference type="RuleBase" id="RU003345"/>
    </source>
</evidence>
<dbReference type="InterPro" id="IPR016163">
    <property type="entry name" value="Ald_DH_C"/>
</dbReference>
<dbReference type="PROSITE" id="PS00687">
    <property type="entry name" value="ALDEHYDE_DEHYDR_GLU"/>
    <property type="match status" value="1"/>
</dbReference>
<accession>A0A167RTE2</accession>
<dbReference type="InterPro" id="IPR016162">
    <property type="entry name" value="Ald_DH_N"/>
</dbReference>
<dbReference type="Gene3D" id="3.40.309.10">
    <property type="entry name" value="Aldehyde Dehydrogenase, Chain A, domain 2"/>
    <property type="match status" value="1"/>
</dbReference>
<evidence type="ECO:0000256" key="5">
    <source>
        <dbReference type="PROSITE-ProRule" id="PRU10007"/>
    </source>
</evidence>
<dbReference type="Pfam" id="PF00171">
    <property type="entry name" value="Aldedh"/>
    <property type="match status" value="1"/>
</dbReference>
<feature type="domain" description="Aldehyde dehydrogenase" evidence="7">
    <location>
        <begin position="147"/>
        <end position="435"/>
    </location>
</feature>
<dbReference type="Gene3D" id="3.40.605.10">
    <property type="entry name" value="Aldehyde Dehydrogenase, Chain A, domain 1"/>
    <property type="match status" value="2"/>
</dbReference>
<dbReference type="InterPro" id="IPR016161">
    <property type="entry name" value="Ald_DH/histidinol_DH"/>
</dbReference>
<comment type="caution">
    <text evidence="8">The sequence shown here is derived from an EMBL/GenBank/DDBJ whole genome shotgun (WGS) entry which is preliminary data.</text>
</comment>
<comment type="catalytic activity">
    <reaction evidence="4">
        <text>an aldehyde + NAD(+) + H2O = a carboxylate + NADH + 2 H(+)</text>
        <dbReference type="Rhea" id="RHEA:16185"/>
        <dbReference type="ChEBI" id="CHEBI:15377"/>
        <dbReference type="ChEBI" id="CHEBI:15378"/>
        <dbReference type="ChEBI" id="CHEBI:17478"/>
        <dbReference type="ChEBI" id="CHEBI:29067"/>
        <dbReference type="ChEBI" id="CHEBI:57540"/>
        <dbReference type="ChEBI" id="CHEBI:57945"/>
        <dbReference type="EC" id="1.2.1.3"/>
    </reaction>
</comment>
<dbReference type="STRING" id="1081102.A0A167RTE2"/>